<name>A0A653CPU7_CALMS</name>
<dbReference type="PANTHER" id="PTHR12411">
    <property type="entry name" value="CYSTEINE PROTEASE FAMILY C1-RELATED"/>
    <property type="match status" value="1"/>
</dbReference>
<feature type="non-terminal residue" evidence="9">
    <location>
        <position position="263"/>
    </location>
</feature>
<keyword evidence="10" id="KW-1185">Reference proteome</keyword>
<evidence type="ECO:0000256" key="2">
    <source>
        <dbReference type="ARBA" id="ARBA00022670"/>
    </source>
</evidence>
<dbReference type="SUPFAM" id="SSF54001">
    <property type="entry name" value="Cysteine proteinases"/>
    <property type="match status" value="1"/>
</dbReference>
<feature type="signal peptide" evidence="7">
    <location>
        <begin position="1"/>
        <end position="18"/>
    </location>
</feature>
<keyword evidence="2" id="KW-0645">Protease</keyword>
<dbReference type="Pfam" id="PF00112">
    <property type="entry name" value="Peptidase_C1"/>
    <property type="match status" value="1"/>
</dbReference>
<sequence length="263" mass="29415">MMRLAFITLAAVVSCTFAEPNLDFLSDEYIEYLNSQDLPWTAGRNFEKDTPLSHILGLLNGVEITDPPSELETVYHEDNGEELPKEFDARKKWSKCGSIREIRDQSGCGSCWAVSSASVMSDRVCIHSDQRNQLRISAADILECCPSCSPPDGCIGGNPYAAFMEWTDSGFVSGGQYHSNIGCKPYPWPRCGMHCKKHYIAPKCKKECDKGSQLKYEKDKHYGKKAYTITSGDERQIQLEIIKNGPVVATFTAYTDLITYKHG</sequence>
<protein>
    <recommendedName>
        <fullName evidence="8">Peptidase C1A papain C-terminal domain-containing protein</fullName>
    </recommendedName>
</protein>
<dbReference type="GO" id="GO:0006508">
    <property type="term" value="P:proteolysis"/>
    <property type="evidence" value="ECO:0007669"/>
    <property type="project" value="UniProtKB-KW"/>
</dbReference>
<keyword evidence="6" id="KW-1015">Disulfide bond</keyword>
<dbReference type="InterPro" id="IPR013128">
    <property type="entry name" value="Peptidase_C1A"/>
</dbReference>
<comment type="similarity">
    <text evidence="1">Belongs to the peptidase C1 family.</text>
</comment>
<dbReference type="InterPro" id="IPR012599">
    <property type="entry name" value="Propeptide_C1A"/>
</dbReference>
<evidence type="ECO:0000256" key="1">
    <source>
        <dbReference type="ARBA" id="ARBA00008455"/>
    </source>
</evidence>
<dbReference type="AlphaFoldDB" id="A0A653CPU7"/>
<evidence type="ECO:0000256" key="3">
    <source>
        <dbReference type="ARBA" id="ARBA00022729"/>
    </source>
</evidence>
<gene>
    <name evidence="9" type="ORF">CALMAC_LOCUS10454</name>
</gene>
<organism evidence="9 10">
    <name type="scientific">Callosobruchus maculatus</name>
    <name type="common">Southern cowpea weevil</name>
    <name type="synonym">Pulse bruchid</name>
    <dbReference type="NCBI Taxonomy" id="64391"/>
    <lineage>
        <taxon>Eukaryota</taxon>
        <taxon>Metazoa</taxon>
        <taxon>Ecdysozoa</taxon>
        <taxon>Arthropoda</taxon>
        <taxon>Hexapoda</taxon>
        <taxon>Insecta</taxon>
        <taxon>Pterygota</taxon>
        <taxon>Neoptera</taxon>
        <taxon>Endopterygota</taxon>
        <taxon>Coleoptera</taxon>
        <taxon>Polyphaga</taxon>
        <taxon>Cucujiformia</taxon>
        <taxon>Chrysomeloidea</taxon>
        <taxon>Chrysomelidae</taxon>
        <taxon>Bruchinae</taxon>
        <taxon>Bruchini</taxon>
        <taxon>Callosobruchus</taxon>
    </lineage>
</organism>
<feature type="domain" description="Peptidase C1A papain C-terminal" evidence="8">
    <location>
        <begin position="83"/>
        <end position="263"/>
    </location>
</feature>
<keyword evidence="3 7" id="KW-0732">Signal</keyword>
<dbReference type="Proteomes" id="UP000410492">
    <property type="component" value="Unassembled WGS sequence"/>
</dbReference>
<evidence type="ECO:0000256" key="7">
    <source>
        <dbReference type="SAM" id="SignalP"/>
    </source>
</evidence>
<reference evidence="9 10" key="1">
    <citation type="submission" date="2019-01" db="EMBL/GenBank/DDBJ databases">
        <authorList>
            <person name="Sayadi A."/>
        </authorList>
    </citation>
    <scope>NUCLEOTIDE SEQUENCE [LARGE SCALE GENOMIC DNA]</scope>
</reference>
<dbReference type="PROSITE" id="PS00139">
    <property type="entry name" value="THIOL_PROTEASE_CYS"/>
    <property type="match status" value="1"/>
</dbReference>
<accession>A0A653CPU7</accession>
<dbReference type="Gene3D" id="3.90.70.10">
    <property type="entry name" value="Cysteine proteinases"/>
    <property type="match status" value="1"/>
</dbReference>
<evidence type="ECO:0000313" key="10">
    <source>
        <dbReference type="Proteomes" id="UP000410492"/>
    </source>
</evidence>
<dbReference type="Pfam" id="PF08127">
    <property type="entry name" value="Propeptide_C1"/>
    <property type="match status" value="1"/>
</dbReference>
<dbReference type="InterPro" id="IPR000668">
    <property type="entry name" value="Peptidase_C1A_C"/>
</dbReference>
<proteinExistence type="inferred from homology"/>
<dbReference type="InterPro" id="IPR000169">
    <property type="entry name" value="Pept_cys_AS"/>
</dbReference>
<dbReference type="PROSITE" id="PS51257">
    <property type="entry name" value="PROKAR_LIPOPROTEIN"/>
    <property type="match status" value="1"/>
</dbReference>
<evidence type="ECO:0000256" key="5">
    <source>
        <dbReference type="ARBA" id="ARBA00022807"/>
    </source>
</evidence>
<dbReference type="InterPro" id="IPR038765">
    <property type="entry name" value="Papain-like_cys_pep_sf"/>
</dbReference>
<evidence type="ECO:0000256" key="4">
    <source>
        <dbReference type="ARBA" id="ARBA00022801"/>
    </source>
</evidence>
<dbReference type="OrthoDB" id="640249at2759"/>
<evidence type="ECO:0000313" key="9">
    <source>
        <dbReference type="EMBL" id="VEN49287.1"/>
    </source>
</evidence>
<dbReference type="GO" id="GO:0004197">
    <property type="term" value="F:cysteine-type endopeptidase activity"/>
    <property type="evidence" value="ECO:0007669"/>
    <property type="project" value="InterPro"/>
</dbReference>
<feature type="chain" id="PRO_5024847651" description="Peptidase C1A papain C-terminal domain-containing protein" evidence="7">
    <location>
        <begin position="19"/>
        <end position="263"/>
    </location>
</feature>
<evidence type="ECO:0000259" key="8">
    <source>
        <dbReference type="SMART" id="SM00645"/>
    </source>
</evidence>
<keyword evidence="4" id="KW-0378">Hydrolase</keyword>
<dbReference type="EMBL" id="CAACVG010008324">
    <property type="protein sequence ID" value="VEN49287.1"/>
    <property type="molecule type" value="Genomic_DNA"/>
</dbReference>
<dbReference type="SMART" id="SM00645">
    <property type="entry name" value="Pept_C1"/>
    <property type="match status" value="1"/>
</dbReference>
<evidence type="ECO:0000256" key="6">
    <source>
        <dbReference type="ARBA" id="ARBA00023157"/>
    </source>
</evidence>
<keyword evidence="5" id="KW-0788">Thiol protease</keyword>